<sequence>MTNAVGPLFAGGFQAIKAGQYELLFLPDLHNDELQREGKPPVYYWMPGAVRLSRANVDTGPREFHLTHFLGVQSADTTVGATGTREVAGGLITFTTTAAPPAAELEAAQNALADMFKGKDDHFWGWRTPVAPAFRPMPVMERGARRIRLRGQAPAARPTRRPRDRRPRRTLLAPCRPSVSRPTRRTKR</sequence>
<dbReference type="AlphaFoldDB" id="A0A7Z2VVE1"/>
<evidence type="ECO:0000256" key="1">
    <source>
        <dbReference type="SAM" id="MobiDB-lite"/>
    </source>
</evidence>
<dbReference type="Proteomes" id="UP000502415">
    <property type="component" value="Chromosome"/>
</dbReference>
<proteinExistence type="predicted"/>
<protein>
    <submittedName>
        <fullName evidence="2">Uncharacterized protein</fullName>
    </submittedName>
</protein>
<organism evidence="2 3">
    <name type="scientific">Massilia forsythiae</name>
    <dbReference type="NCBI Taxonomy" id="2728020"/>
    <lineage>
        <taxon>Bacteria</taxon>
        <taxon>Pseudomonadati</taxon>
        <taxon>Pseudomonadota</taxon>
        <taxon>Betaproteobacteria</taxon>
        <taxon>Burkholderiales</taxon>
        <taxon>Oxalobacteraceae</taxon>
        <taxon>Telluria group</taxon>
        <taxon>Massilia</taxon>
    </lineage>
</organism>
<keyword evidence="3" id="KW-1185">Reference proteome</keyword>
<dbReference type="EMBL" id="CP051685">
    <property type="protein sequence ID" value="QJE00166.1"/>
    <property type="molecule type" value="Genomic_DNA"/>
</dbReference>
<evidence type="ECO:0000313" key="3">
    <source>
        <dbReference type="Proteomes" id="UP000502415"/>
    </source>
</evidence>
<gene>
    <name evidence="2" type="ORF">HH212_09125</name>
</gene>
<feature type="region of interest" description="Disordered" evidence="1">
    <location>
        <begin position="145"/>
        <end position="188"/>
    </location>
</feature>
<dbReference type="RefSeq" id="WP_170202199.1">
    <property type="nucleotide sequence ID" value="NZ_CP051685.1"/>
</dbReference>
<dbReference type="KEGG" id="mfy:HH212_09125"/>
<evidence type="ECO:0000313" key="2">
    <source>
        <dbReference type="EMBL" id="QJE00166.1"/>
    </source>
</evidence>
<reference evidence="2 3" key="1">
    <citation type="submission" date="2020-04" db="EMBL/GenBank/DDBJ databases">
        <title>Genome sequencing of novel species.</title>
        <authorList>
            <person name="Heo J."/>
            <person name="Kim S.-J."/>
            <person name="Kim J.-S."/>
            <person name="Hong S.-B."/>
            <person name="Kwon S.-W."/>
        </authorList>
    </citation>
    <scope>NUCLEOTIDE SEQUENCE [LARGE SCALE GENOMIC DNA]</scope>
    <source>
        <strain evidence="2 3">GN2-R2</strain>
    </source>
</reference>
<accession>A0A7Z2VVE1</accession>
<name>A0A7Z2VVE1_9BURK</name>
<feature type="compositionally biased region" description="Basic residues" evidence="1">
    <location>
        <begin position="158"/>
        <end position="169"/>
    </location>
</feature>